<dbReference type="GO" id="GO:0005975">
    <property type="term" value="P:carbohydrate metabolic process"/>
    <property type="evidence" value="ECO:0007669"/>
    <property type="project" value="InterPro"/>
</dbReference>
<evidence type="ECO:0000313" key="3">
    <source>
        <dbReference type="Proteomes" id="UP000294325"/>
    </source>
</evidence>
<accession>A0A4P7BYQ3</accession>
<dbReference type="GO" id="GO:0004553">
    <property type="term" value="F:hydrolase activity, hydrolyzing O-glycosyl compounds"/>
    <property type="evidence" value="ECO:0007669"/>
    <property type="project" value="TreeGrafter"/>
</dbReference>
<name>A0A4P7BYQ3_9GAMM</name>
<dbReference type="Gene3D" id="1.50.10.10">
    <property type="match status" value="1"/>
</dbReference>
<dbReference type="KEGG" id="nwr:E3U44_07180"/>
<dbReference type="OrthoDB" id="3902805at2"/>
<proteinExistence type="predicted"/>
<sequence>MYRGRIRTTVSTTKRSQCTTIKRSAIIGRSALVLKLLEFQPTGAIVAAATTSLPKEVGGIRNWDYRYTWIRDSALTLDARPHPRCAI</sequence>
<dbReference type="InterPro" id="IPR008928">
    <property type="entry name" value="6-hairpin_glycosidase_sf"/>
</dbReference>
<dbReference type="PANTHER" id="PTHR31616">
    <property type="entry name" value="TREHALASE"/>
    <property type="match status" value="1"/>
</dbReference>
<protein>
    <recommendedName>
        <fullName evidence="1">GH15-like domain-containing protein</fullName>
    </recommendedName>
</protein>
<dbReference type="Proteomes" id="UP000294325">
    <property type="component" value="Chromosome"/>
</dbReference>
<dbReference type="SUPFAM" id="SSF48208">
    <property type="entry name" value="Six-hairpin glycosidases"/>
    <property type="match status" value="1"/>
</dbReference>
<dbReference type="AlphaFoldDB" id="A0A4P7BYQ3"/>
<dbReference type="InterPro" id="IPR012341">
    <property type="entry name" value="6hp_glycosidase-like_sf"/>
</dbReference>
<dbReference type="PANTHER" id="PTHR31616:SF0">
    <property type="entry name" value="GLUCAN 1,4-ALPHA-GLUCOSIDASE"/>
    <property type="match status" value="1"/>
</dbReference>
<dbReference type="Pfam" id="PF00723">
    <property type="entry name" value="Glyco_hydro_15"/>
    <property type="match status" value="1"/>
</dbReference>
<dbReference type="EMBL" id="CP038033">
    <property type="protein sequence ID" value="QBQ54314.1"/>
    <property type="molecule type" value="Genomic_DNA"/>
</dbReference>
<reference evidence="2 3" key="1">
    <citation type="submission" date="2019-03" db="EMBL/GenBank/DDBJ databases">
        <title>The genome sequence of Nitrosococcus wardiae strain D1FHST reveals the archetypal metabolic capacity of ammonia-oxidizing Gammaproteobacteria.</title>
        <authorList>
            <person name="Wang L."/>
            <person name="Lim C.K."/>
            <person name="Hanson T.E."/>
            <person name="Dang H."/>
            <person name="Klotz M.G."/>
        </authorList>
    </citation>
    <scope>NUCLEOTIDE SEQUENCE [LARGE SCALE GENOMIC DNA]</scope>
    <source>
        <strain evidence="2 3">D1FHS</strain>
    </source>
</reference>
<gene>
    <name evidence="2" type="ORF">E3U44_07180</name>
</gene>
<evidence type="ECO:0000259" key="1">
    <source>
        <dbReference type="Pfam" id="PF00723"/>
    </source>
</evidence>
<evidence type="ECO:0000313" key="2">
    <source>
        <dbReference type="EMBL" id="QBQ54314.1"/>
    </source>
</evidence>
<feature type="domain" description="GH15-like" evidence="1">
    <location>
        <begin position="27"/>
        <end position="79"/>
    </location>
</feature>
<dbReference type="InterPro" id="IPR011613">
    <property type="entry name" value="GH15-like"/>
</dbReference>
<keyword evidence="3" id="KW-1185">Reference proteome</keyword>
<organism evidence="2 3">
    <name type="scientific">Nitrosococcus wardiae</name>
    <dbReference type="NCBI Taxonomy" id="1814290"/>
    <lineage>
        <taxon>Bacteria</taxon>
        <taxon>Pseudomonadati</taxon>
        <taxon>Pseudomonadota</taxon>
        <taxon>Gammaproteobacteria</taxon>
        <taxon>Chromatiales</taxon>
        <taxon>Chromatiaceae</taxon>
        <taxon>Nitrosococcus</taxon>
    </lineage>
</organism>